<sequence>MHVKKRAAVRPCIFRLLSSLSLTPHRRLTTEHAAEDKGLSWRTVAVPVERAQYAYSLEPATASRQRHDMSTLPPCVLTPTTTVFWRPKAAAASVHEDCQCFTAQTNGLLAFLGWLICMPAVRAANQRASPSGVASHYAGALDPYPEHEATDKRQVATQKQDAIDEMRRRWRKSC</sequence>
<dbReference type="AlphaFoldDB" id="A0A6A5UQE2"/>
<keyword evidence="2" id="KW-1185">Reference proteome</keyword>
<dbReference type="Proteomes" id="UP000800036">
    <property type="component" value="Unassembled WGS sequence"/>
</dbReference>
<evidence type="ECO:0000313" key="1">
    <source>
        <dbReference type="EMBL" id="KAF1965972.1"/>
    </source>
</evidence>
<organism evidence="1 2">
    <name type="scientific">Bimuria novae-zelandiae CBS 107.79</name>
    <dbReference type="NCBI Taxonomy" id="1447943"/>
    <lineage>
        <taxon>Eukaryota</taxon>
        <taxon>Fungi</taxon>
        <taxon>Dikarya</taxon>
        <taxon>Ascomycota</taxon>
        <taxon>Pezizomycotina</taxon>
        <taxon>Dothideomycetes</taxon>
        <taxon>Pleosporomycetidae</taxon>
        <taxon>Pleosporales</taxon>
        <taxon>Massarineae</taxon>
        <taxon>Didymosphaeriaceae</taxon>
        <taxon>Bimuria</taxon>
    </lineage>
</organism>
<proteinExistence type="predicted"/>
<reference evidence="1" key="1">
    <citation type="journal article" date="2020" name="Stud. Mycol.">
        <title>101 Dothideomycetes genomes: a test case for predicting lifestyles and emergence of pathogens.</title>
        <authorList>
            <person name="Haridas S."/>
            <person name="Albert R."/>
            <person name="Binder M."/>
            <person name="Bloem J."/>
            <person name="Labutti K."/>
            <person name="Salamov A."/>
            <person name="Andreopoulos B."/>
            <person name="Baker S."/>
            <person name="Barry K."/>
            <person name="Bills G."/>
            <person name="Bluhm B."/>
            <person name="Cannon C."/>
            <person name="Castanera R."/>
            <person name="Culley D."/>
            <person name="Daum C."/>
            <person name="Ezra D."/>
            <person name="Gonzalez J."/>
            <person name="Henrissat B."/>
            <person name="Kuo A."/>
            <person name="Liang C."/>
            <person name="Lipzen A."/>
            <person name="Lutzoni F."/>
            <person name="Magnuson J."/>
            <person name="Mondo S."/>
            <person name="Nolan M."/>
            <person name="Ohm R."/>
            <person name="Pangilinan J."/>
            <person name="Park H.-J."/>
            <person name="Ramirez L."/>
            <person name="Alfaro M."/>
            <person name="Sun H."/>
            <person name="Tritt A."/>
            <person name="Yoshinaga Y."/>
            <person name="Zwiers L.-H."/>
            <person name="Turgeon B."/>
            <person name="Goodwin S."/>
            <person name="Spatafora J."/>
            <person name="Crous P."/>
            <person name="Grigoriev I."/>
        </authorList>
    </citation>
    <scope>NUCLEOTIDE SEQUENCE</scope>
    <source>
        <strain evidence="1">CBS 107.79</strain>
    </source>
</reference>
<evidence type="ECO:0000313" key="2">
    <source>
        <dbReference type="Proteomes" id="UP000800036"/>
    </source>
</evidence>
<gene>
    <name evidence="1" type="ORF">BU23DRAFT_574470</name>
</gene>
<protein>
    <submittedName>
        <fullName evidence="1">Uncharacterized protein</fullName>
    </submittedName>
</protein>
<accession>A0A6A5UQE2</accession>
<dbReference type="EMBL" id="ML976753">
    <property type="protein sequence ID" value="KAF1965972.1"/>
    <property type="molecule type" value="Genomic_DNA"/>
</dbReference>
<dbReference type="OrthoDB" id="10653921at2759"/>
<name>A0A6A5UQE2_9PLEO</name>